<dbReference type="Gene3D" id="3.30.160.60">
    <property type="entry name" value="Classic Zinc Finger"/>
    <property type="match status" value="4"/>
</dbReference>
<evidence type="ECO:0000313" key="12">
    <source>
        <dbReference type="Proteomes" id="UP001529510"/>
    </source>
</evidence>
<dbReference type="FunFam" id="3.30.160.60:FF:000557">
    <property type="entry name" value="zinc finger and SCAN domain-containing protein 29"/>
    <property type="match status" value="1"/>
</dbReference>
<reference evidence="11 12" key="1">
    <citation type="submission" date="2024-05" db="EMBL/GenBank/DDBJ databases">
        <title>Genome sequencing and assembly of Indian major carp, Cirrhinus mrigala (Hamilton, 1822).</title>
        <authorList>
            <person name="Mohindra V."/>
            <person name="Chowdhury L.M."/>
            <person name="Lal K."/>
            <person name="Jena J.K."/>
        </authorList>
    </citation>
    <scope>NUCLEOTIDE SEQUENCE [LARGE SCALE GENOMIC DNA]</scope>
    <source>
        <strain evidence="11">CM1030</strain>
        <tissue evidence="11">Blood</tissue>
    </source>
</reference>
<feature type="domain" description="C2H2-type" evidence="10">
    <location>
        <begin position="59"/>
        <end position="86"/>
    </location>
</feature>
<evidence type="ECO:0000256" key="7">
    <source>
        <dbReference type="ARBA" id="ARBA00023163"/>
    </source>
</evidence>
<dbReference type="Proteomes" id="UP001529510">
    <property type="component" value="Unassembled WGS sequence"/>
</dbReference>
<dbReference type="InterPro" id="IPR013087">
    <property type="entry name" value="Znf_C2H2_type"/>
</dbReference>
<evidence type="ECO:0000256" key="1">
    <source>
        <dbReference type="ARBA" id="ARBA00004123"/>
    </source>
</evidence>
<keyword evidence="12" id="KW-1185">Reference proteome</keyword>
<dbReference type="FunFam" id="3.30.160.60:FF:001049">
    <property type="entry name" value="zinc finger protein 319"/>
    <property type="match status" value="1"/>
</dbReference>
<protein>
    <recommendedName>
        <fullName evidence="10">C2H2-type domain-containing protein</fullName>
    </recommendedName>
</protein>
<dbReference type="FunFam" id="3.30.160.60:FF:000060">
    <property type="entry name" value="zinc finger protein 436"/>
    <property type="match status" value="1"/>
</dbReference>
<keyword evidence="4 9" id="KW-0863">Zinc-finger</keyword>
<evidence type="ECO:0000256" key="6">
    <source>
        <dbReference type="ARBA" id="ARBA00023015"/>
    </source>
</evidence>
<feature type="domain" description="C2H2-type" evidence="10">
    <location>
        <begin position="3"/>
        <end position="30"/>
    </location>
</feature>
<feature type="domain" description="C2H2-type" evidence="10">
    <location>
        <begin position="87"/>
        <end position="114"/>
    </location>
</feature>
<organism evidence="11 12">
    <name type="scientific">Cirrhinus mrigala</name>
    <name type="common">Mrigala</name>
    <dbReference type="NCBI Taxonomy" id="683832"/>
    <lineage>
        <taxon>Eukaryota</taxon>
        <taxon>Metazoa</taxon>
        <taxon>Chordata</taxon>
        <taxon>Craniata</taxon>
        <taxon>Vertebrata</taxon>
        <taxon>Euteleostomi</taxon>
        <taxon>Actinopterygii</taxon>
        <taxon>Neopterygii</taxon>
        <taxon>Teleostei</taxon>
        <taxon>Ostariophysi</taxon>
        <taxon>Cypriniformes</taxon>
        <taxon>Cyprinidae</taxon>
        <taxon>Labeoninae</taxon>
        <taxon>Labeonini</taxon>
        <taxon>Cirrhinus</taxon>
    </lineage>
</organism>
<gene>
    <name evidence="11" type="ORF">M9458_048265</name>
</gene>
<dbReference type="PANTHER" id="PTHR23235:SF120">
    <property type="entry name" value="KRUPPEL-LIKE FACTOR 15"/>
    <property type="match status" value="1"/>
</dbReference>
<name>A0ABD0N4F7_CIRMR</name>
<dbReference type="InterPro" id="IPR036236">
    <property type="entry name" value="Znf_C2H2_sf"/>
</dbReference>
<evidence type="ECO:0000256" key="3">
    <source>
        <dbReference type="ARBA" id="ARBA00022737"/>
    </source>
</evidence>
<sequence>TRFTCPYCGKIFGRHQDMEQHKRIHTGERPFRCTVCNKSFRQRSVLIVHRKIHTGEKPFECFICFRRFYGSGDLKTHMGTHTGVRPHSCPLCSKSFPRPSSLQAHMQSHLNKLEEGDAVTAGADMLIPEEEDEGEQDDVEGVCGVSSSQLSAMLSGNLGAFED</sequence>
<dbReference type="AlphaFoldDB" id="A0ABD0N4F7"/>
<comment type="subcellular location">
    <subcellularLocation>
        <location evidence="1">Nucleus</location>
    </subcellularLocation>
</comment>
<dbReference type="PANTHER" id="PTHR23235">
    <property type="entry name" value="KRUEPPEL-LIKE TRANSCRIPTION FACTOR"/>
    <property type="match status" value="1"/>
</dbReference>
<dbReference type="EMBL" id="JAMKFB020000024">
    <property type="protein sequence ID" value="KAL0157019.1"/>
    <property type="molecule type" value="Genomic_DNA"/>
</dbReference>
<dbReference type="PROSITE" id="PS00028">
    <property type="entry name" value="ZINC_FINGER_C2H2_1"/>
    <property type="match status" value="4"/>
</dbReference>
<evidence type="ECO:0000313" key="11">
    <source>
        <dbReference type="EMBL" id="KAL0157019.1"/>
    </source>
</evidence>
<keyword evidence="8" id="KW-0539">Nucleus</keyword>
<proteinExistence type="predicted"/>
<dbReference type="PROSITE" id="PS50157">
    <property type="entry name" value="ZINC_FINGER_C2H2_2"/>
    <property type="match status" value="4"/>
</dbReference>
<feature type="non-terminal residue" evidence="11">
    <location>
        <position position="163"/>
    </location>
</feature>
<dbReference type="GO" id="GO:0008270">
    <property type="term" value="F:zinc ion binding"/>
    <property type="evidence" value="ECO:0007669"/>
    <property type="project" value="UniProtKB-KW"/>
</dbReference>
<evidence type="ECO:0000256" key="2">
    <source>
        <dbReference type="ARBA" id="ARBA00022723"/>
    </source>
</evidence>
<keyword evidence="2" id="KW-0479">Metal-binding</keyword>
<evidence type="ECO:0000256" key="5">
    <source>
        <dbReference type="ARBA" id="ARBA00022833"/>
    </source>
</evidence>
<dbReference type="FunFam" id="3.30.160.60:FF:002104">
    <property type="entry name" value="Si:ch211-266d19.4"/>
    <property type="match status" value="1"/>
</dbReference>
<dbReference type="SMART" id="SM00355">
    <property type="entry name" value="ZnF_C2H2"/>
    <property type="match status" value="4"/>
</dbReference>
<feature type="non-terminal residue" evidence="11">
    <location>
        <position position="1"/>
    </location>
</feature>
<dbReference type="GO" id="GO:0005634">
    <property type="term" value="C:nucleus"/>
    <property type="evidence" value="ECO:0007669"/>
    <property type="project" value="UniProtKB-SubCell"/>
</dbReference>
<dbReference type="SUPFAM" id="SSF57667">
    <property type="entry name" value="beta-beta-alpha zinc fingers"/>
    <property type="match status" value="2"/>
</dbReference>
<feature type="domain" description="C2H2-type" evidence="10">
    <location>
        <begin position="31"/>
        <end position="58"/>
    </location>
</feature>
<comment type="caution">
    <text evidence="11">The sequence shown here is derived from an EMBL/GenBank/DDBJ whole genome shotgun (WGS) entry which is preliminary data.</text>
</comment>
<keyword evidence="7" id="KW-0804">Transcription</keyword>
<evidence type="ECO:0000256" key="9">
    <source>
        <dbReference type="PROSITE-ProRule" id="PRU00042"/>
    </source>
</evidence>
<dbReference type="Pfam" id="PF00096">
    <property type="entry name" value="zf-C2H2"/>
    <property type="match status" value="4"/>
</dbReference>
<evidence type="ECO:0000256" key="4">
    <source>
        <dbReference type="ARBA" id="ARBA00022771"/>
    </source>
</evidence>
<accession>A0ABD0N4F7</accession>
<keyword evidence="6" id="KW-0805">Transcription regulation</keyword>
<evidence type="ECO:0000259" key="10">
    <source>
        <dbReference type="PROSITE" id="PS50157"/>
    </source>
</evidence>
<keyword evidence="3" id="KW-0677">Repeat</keyword>
<keyword evidence="5" id="KW-0862">Zinc</keyword>
<evidence type="ECO:0000256" key="8">
    <source>
        <dbReference type="ARBA" id="ARBA00023242"/>
    </source>
</evidence>